<dbReference type="PANTHER" id="PTHR43479:SF11">
    <property type="entry name" value="ACREF_ENVCD OPERON REPRESSOR-RELATED"/>
    <property type="match status" value="1"/>
</dbReference>
<evidence type="ECO:0000313" key="4">
    <source>
        <dbReference type="EMBL" id="KRK85046.1"/>
    </source>
</evidence>
<dbReference type="InterPro" id="IPR050624">
    <property type="entry name" value="HTH-type_Tx_Regulator"/>
</dbReference>
<evidence type="ECO:0000313" key="5">
    <source>
        <dbReference type="Proteomes" id="UP000051515"/>
    </source>
</evidence>
<dbReference type="SUPFAM" id="SSF46689">
    <property type="entry name" value="Homeodomain-like"/>
    <property type="match status" value="1"/>
</dbReference>
<accession>A0A0R1KP12</accession>
<keyword evidence="5" id="KW-1185">Reference proteome</keyword>
<dbReference type="PATRIC" id="fig|1423788.3.peg.875"/>
<dbReference type="GO" id="GO:0003677">
    <property type="term" value="F:DNA binding"/>
    <property type="evidence" value="ECO:0007669"/>
    <property type="project" value="UniProtKB-UniRule"/>
</dbReference>
<dbReference type="RefSeq" id="WP_056950220.1">
    <property type="nucleotide sequence ID" value="NZ_AZDY01000001.1"/>
</dbReference>
<dbReference type="PROSITE" id="PS50977">
    <property type="entry name" value="HTH_TETR_2"/>
    <property type="match status" value="1"/>
</dbReference>
<gene>
    <name evidence="4" type="ORF">FC78_GL000850</name>
</gene>
<dbReference type="Proteomes" id="UP000051515">
    <property type="component" value="Unassembled WGS sequence"/>
</dbReference>
<evidence type="ECO:0000256" key="1">
    <source>
        <dbReference type="ARBA" id="ARBA00023125"/>
    </source>
</evidence>
<dbReference type="Gene3D" id="1.10.357.10">
    <property type="entry name" value="Tetracycline Repressor, domain 2"/>
    <property type="match status" value="1"/>
</dbReference>
<dbReference type="OrthoDB" id="9810250at2"/>
<dbReference type="InterPro" id="IPR001647">
    <property type="entry name" value="HTH_TetR"/>
</dbReference>
<dbReference type="Pfam" id="PF00440">
    <property type="entry name" value="TetR_N"/>
    <property type="match status" value="1"/>
</dbReference>
<comment type="caution">
    <text evidence="4">The sequence shown here is derived from an EMBL/GenBank/DDBJ whole genome shotgun (WGS) entry which is preliminary data.</text>
</comment>
<name>A0A0R1KP12_9LACO</name>
<organism evidence="4 5">
    <name type="scientific">Companilactobacillus bobalius DSM 19674</name>
    <dbReference type="NCBI Taxonomy" id="1423788"/>
    <lineage>
        <taxon>Bacteria</taxon>
        <taxon>Bacillati</taxon>
        <taxon>Bacillota</taxon>
        <taxon>Bacilli</taxon>
        <taxon>Lactobacillales</taxon>
        <taxon>Lactobacillaceae</taxon>
        <taxon>Companilactobacillus</taxon>
        <taxon>Companilactobacillus bobalius</taxon>
    </lineage>
</organism>
<dbReference type="InterPro" id="IPR009057">
    <property type="entry name" value="Homeodomain-like_sf"/>
</dbReference>
<evidence type="ECO:0000259" key="3">
    <source>
        <dbReference type="PROSITE" id="PS50977"/>
    </source>
</evidence>
<evidence type="ECO:0000256" key="2">
    <source>
        <dbReference type="PROSITE-ProRule" id="PRU00335"/>
    </source>
</evidence>
<sequence length="189" mass="21974">MAATEHSQKIKQDSQEYLITALLQLLETKDFNDITVTQVVKRAGVSRMAFYRNFDTLEDVLIAYIQPKISAGFDNIINRIPQDQKINALGSLFEEISCTLKMAVDKHYELIIQNIFNENMAKFYDQTMDWSQFTTMQRKYWIKFMGAGVYAIWREWLISGQVETINDIHVLLADFQISTLKALKNETTK</sequence>
<dbReference type="STRING" id="1423788.FC78_GL000850"/>
<protein>
    <submittedName>
        <fullName evidence="4">Transcription regulator</fullName>
    </submittedName>
</protein>
<reference evidence="4 5" key="1">
    <citation type="journal article" date="2015" name="Genome Announc.">
        <title>Expanding the biotechnology potential of lactobacilli through comparative genomics of 213 strains and associated genera.</title>
        <authorList>
            <person name="Sun Z."/>
            <person name="Harris H.M."/>
            <person name="McCann A."/>
            <person name="Guo C."/>
            <person name="Argimon S."/>
            <person name="Zhang W."/>
            <person name="Yang X."/>
            <person name="Jeffery I.B."/>
            <person name="Cooney J.C."/>
            <person name="Kagawa T.F."/>
            <person name="Liu W."/>
            <person name="Song Y."/>
            <person name="Salvetti E."/>
            <person name="Wrobel A."/>
            <person name="Rasinkangas P."/>
            <person name="Parkhill J."/>
            <person name="Rea M.C."/>
            <person name="O'Sullivan O."/>
            <person name="Ritari J."/>
            <person name="Douillard F.P."/>
            <person name="Paul Ross R."/>
            <person name="Yang R."/>
            <person name="Briner A.E."/>
            <person name="Felis G.E."/>
            <person name="de Vos W.M."/>
            <person name="Barrangou R."/>
            <person name="Klaenhammer T.R."/>
            <person name="Caufield P.W."/>
            <person name="Cui Y."/>
            <person name="Zhang H."/>
            <person name="O'Toole P.W."/>
        </authorList>
    </citation>
    <scope>NUCLEOTIDE SEQUENCE [LARGE SCALE GENOMIC DNA]</scope>
    <source>
        <strain evidence="4 5">DSM 19674</strain>
    </source>
</reference>
<feature type="domain" description="HTH tetR-type" evidence="3">
    <location>
        <begin position="12"/>
        <end position="72"/>
    </location>
</feature>
<keyword evidence="1 2" id="KW-0238">DNA-binding</keyword>
<proteinExistence type="predicted"/>
<dbReference type="AlphaFoldDB" id="A0A0R1KP12"/>
<feature type="DNA-binding region" description="H-T-H motif" evidence="2">
    <location>
        <begin position="35"/>
        <end position="54"/>
    </location>
</feature>
<dbReference type="EMBL" id="AZDY01000001">
    <property type="protein sequence ID" value="KRK85046.1"/>
    <property type="molecule type" value="Genomic_DNA"/>
</dbReference>
<dbReference type="PANTHER" id="PTHR43479">
    <property type="entry name" value="ACREF/ENVCD OPERON REPRESSOR-RELATED"/>
    <property type="match status" value="1"/>
</dbReference>